<gene>
    <name evidence="4" type="ORF">FQ154_09840</name>
</gene>
<feature type="compositionally biased region" description="Basic and acidic residues" evidence="2">
    <location>
        <begin position="291"/>
        <end position="300"/>
    </location>
</feature>
<evidence type="ECO:0000259" key="3">
    <source>
        <dbReference type="SMART" id="SM00470"/>
    </source>
</evidence>
<protein>
    <submittedName>
        <fullName evidence="4">ParB/RepB/Spo0J family partition protein</fullName>
    </submittedName>
</protein>
<dbReference type="Proteomes" id="UP000323856">
    <property type="component" value="Unassembled WGS sequence"/>
</dbReference>
<dbReference type="PANTHER" id="PTHR33375">
    <property type="entry name" value="CHROMOSOME-PARTITIONING PROTEIN PARB-RELATED"/>
    <property type="match status" value="1"/>
</dbReference>
<name>A0A5B0EDQ6_9MICC</name>
<comment type="similarity">
    <text evidence="1">Belongs to the ParB family.</text>
</comment>
<dbReference type="PANTHER" id="PTHR33375:SF1">
    <property type="entry name" value="CHROMOSOME-PARTITIONING PROTEIN PARB-RELATED"/>
    <property type="match status" value="1"/>
</dbReference>
<dbReference type="GO" id="GO:0007059">
    <property type="term" value="P:chromosome segregation"/>
    <property type="evidence" value="ECO:0007669"/>
    <property type="project" value="TreeGrafter"/>
</dbReference>
<evidence type="ECO:0000256" key="2">
    <source>
        <dbReference type="SAM" id="MobiDB-lite"/>
    </source>
</evidence>
<evidence type="ECO:0000313" key="5">
    <source>
        <dbReference type="Proteomes" id="UP000323856"/>
    </source>
</evidence>
<accession>A0A5B0EDQ6</accession>
<dbReference type="SMART" id="SM00470">
    <property type="entry name" value="ParB"/>
    <property type="match status" value="1"/>
</dbReference>
<dbReference type="EMBL" id="VOBL01000008">
    <property type="protein sequence ID" value="KAA0977187.1"/>
    <property type="molecule type" value="Genomic_DNA"/>
</dbReference>
<dbReference type="GO" id="GO:0005694">
    <property type="term" value="C:chromosome"/>
    <property type="evidence" value="ECO:0007669"/>
    <property type="project" value="TreeGrafter"/>
</dbReference>
<organism evidence="4 5">
    <name type="scientific">Paeniglutamicibacter gangotriensis</name>
    <dbReference type="NCBI Taxonomy" id="254787"/>
    <lineage>
        <taxon>Bacteria</taxon>
        <taxon>Bacillati</taxon>
        <taxon>Actinomycetota</taxon>
        <taxon>Actinomycetes</taxon>
        <taxon>Micrococcales</taxon>
        <taxon>Micrococcaceae</taxon>
        <taxon>Paeniglutamicibacter</taxon>
    </lineage>
</organism>
<proteinExistence type="inferred from homology"/>
<dbReference type="InterPro" id="IPR036086">
    <property type="entry name" value="ParB/Sulfiredoxin_sf"/>
</dbReference>
<dbReference type="GO" id="GO:0003677">
    <property type="term" value="F:DNA binding"/>
    <property type="evidence" value="ECO:0007669"/>
    <property type="project" value="InterPro"/>
</dbReference>
<dbReference type="InterPro" id="IPR042075">
    <property type="entry name" value="KorB_DNA-db"/>
</dbReference>
<dbReference type="Gene3D" id="1.10.10.730">
    <property type="entry name" value="KorB DNA-binding domain"/>
    <property type="match status" value="1"/>
</dbReference>
<dbReference type="RefSeq" id="WP_149619562.1">
    <property type="nucleotide sequence ID" value="NZ_VOBL01000008.1"/>
</dbReference>
<sequence length="435" mass="47431">MNTQRLEHINPLTLTVDTNVRTAAELGTEFVASIKEHGVLQPVTAHEKDGSLHVLMGQRRTLAAVEAGRDTIPVYVVASPEETDRVATQVVENDQRQELTHADRAEAFHQLSLLGMTPTKIAKRTGAHKETVSQALTAKANAAANVSLGQGLTIEQAAKIAEFDGHEQIIAKLTEIALEEPGEFPHAAQRHLDQLAEDAAVEAVKVELTANGKTVVESAEVGHEGTAKYVTSLNRPDGEPATEDDATAYFVRVLYNGNIEAVAVVQKWKAAGFTDRWGNSGSGSRSGPMSEEQKAERKELISRNKDMDSAIIVRHEWITTLLARKTAPKGYLHFVAKTMSSHSYELGRSSQDMAATFAGIKAEGFSPVSTHTAKVAARSEFSILALCFAAYEKTLDRNAWRNPSKATREYFAQLIAWGYTPSEVEKLITEETTAE</sequence>
<evidence type="ECO:0000256" key="1">
    <source>
        <dbReference type="ARBA" id="ARBA00006295"/>
    </source>
</evidence>
<dbReference type="OrthoDB" id="3846919at2"/>
<dbReference type="InterPro" id="IPR050336">
    <property type="entry name" value="Chromosome_partition/occlusion"/>
</dbReference>
<dbReference type="Gene3D" id="3.90.1530.30">
    <property type="match status" value="1"/>
</dbReference>
<feature type="domain" description="ParB-like N-terminal" evidence="3">
    <location>
        <begin position="7"/>
        <end position="94"/>
    </location>
</feature>
<dbReference type="NCBIfam" id="TIGR00180">
    <property type="entry name" value="parB_part"/>
    <property type="match status" value="1"/>
</dbReference>
<reference evidence="4 5" key="1">
    <citation type="submission" date="2019-07" db="EMBL/GenBank/DDBJ databases">
        <title>Analysis of the biochemical properties, biological activity and biotechnological potential of siderophores and biosurfactants produced by Antarctic psychrotolerant bacteria.</title>
        <authorList>
            <person name="Styczynski M."/>
            <person name="Krucon T."/>
            <person name="Decewicz P."/>
            <person name="Dziewit L."/>
        </authorList>
    </citation>
    <scope>NUCLEOTIDE SEQUENCE [LARGE SCALE GENOMIC DNA]</scope>
    <source>
        <strain evidence="4 5">ANT_H27</strain>
    </source>
</reference>
<feature type="region of interest" description="Disordered" evidence="2">
    <location>
        <begin position="277"/>
        <end position="300"/>
    </location>
</feature>
<evidence type="ECO:0000313" key="4">
    <source>
        <dbReference type="EMBL" id="KAA0977187.1"/>
    </source>
</evidence>
<dbReference type="AlphaFoldDB" id="A0A5B0EDQ6"/>
<feature type="compositionally biased region" description="Low complexity" evidence="2">
    <location>
        <begin position="278"/>
        <end position="287"/>
    </location>
</feature>
<dbReference type="InterPro" id="IPR003115">
    <property type="entry name" value="ParB_N"/>
</dbReference>
<dbReference type="SUPFAM" id="SSF110849">
    <property type="entry name" value="ParB/Sulfiredoxin"/>
    <property type="match status" value="1"/>
</dbReference>
<dbReference type="InterPro" id="IPR004437">
    <property type="entry name" value="ParB/RepB/Spo0J"/>
</dbReference>
<comment type="caution">
    <text evidence="4">The sequence shown here is derived from an EMBL/GenBank/DDBJ whole genome shotgun (WGS) entry which is preliminary data.</text>
</comment>
<dbReference type="Pfam" id="PF02195">
    <property type="entry name" value="ParB_N"/>
    <property type="match status" value="1"/>
</dbReference>